<organism evidence="2 3">
    <name type="scientific">Sphingomonas parapaucimobilis NBRC 15100</name>
    <dbReference type="NCBI Taxonomy" id="1219049"/>
    <lineage>
        <taxon>Bacteria</taxon>
        <taxon>Pseudomonadati</taxon>
        <taxon>Pseudomonadota</taxon>
        <taxon>Alphaproteobacteria</taxon>
        <taxon>Sphingomonadales</taxon>
        <taxon>Sphingomonadaceae</taxon>
        <taxon>Sphingomonas</taxon>
    </lineage>
</organism>
<feature type="transmembrane region" description="Helical" evidence="1">
    <location>
        <begin position="96"/>
        <end position="114"/>
    </location>
</feature>
<evidence type="ECO:0000313" key="3">
    <source>
        <dbReference type="Proteomes" id="UP000032305"/>
    </source>
</evidence>
<reference evidence="2 3" key="1">
    <citation type="submission" date="2014-11" db="EMBL/GenBank/DDBJ databases">
        <title>Whole genome shotgun sequence of Sphingomonas parapaucimobilis NBRC 15100.</title>
        <authorList>
            <person name="Katano-Makiyama Y."/>
            <person name="Hosoyama A."/>
            <person name="Hashimoto M."/>
            <person name="Hosoyama Y."/>
            <person name="Noguchi M."/>
            <person name="Numata M."/>
            <person name="Tsuchikane K."/>
            <person name="Hirakata S."/>
            <person name="Uohara A."/>
            <person name="Shimodaira J."/>
            <person name="Ohji S."/>
            <person name="Ichikawa N."/>
            <person name="Kimura A."/>
            <person name="Yamazoe A."/>
            <person name="Fujita N."/>
        </authorList>
    </citation>
    <scope>NUCLEOTIDE SEQUENCE [LARGE SCALE GENOMIC DNA]</scope>
    <source>
        <strain evidence="2 3">NBRC 15100</strain>
    </source>
</reference>
<feature type="transmembrane region" description="Helical" evidence="1">
    <location>
        <begin position="66"/>
        <end position="84"/>
    </location>
</feature>
<protein>
    <submittedName>
        <fullName evidence="2">Uncharacterized protein</fullName>
    </submittedName>
</protein>
<name>A0A0A1W9T7_9SPHN</name>
<dbReference type="eggNOG" id="ENOG5031CD1">
    <property type="taxonomic scope" value="Bacteria"/>
</dbReference>
<keyword evidence="1" id="KW-1133">Transmembrane helix</keyword>
<feature type="transmembrane region" description="Helical" evidence="1">
    <location>
        <begin position="12"/>
        <end position="30"/>
    </location>
</feature>
<comment type="caution">
    <text evidence="2">The sequence shown here is derived from an EMBL/GenBank/DDBJ whole genome shotgun (WGS) entry which is preliminary data.</text>
</comment>
<dbReference type="Proteomes" id="UP000032305">
    <property type="component" value="Unassembled WGS sequence"/>
</dbReference>
<evidence type="ECO:0000256" key="1">
    <source>
        <dbReference type="SAM" id="Phobius"/>
    </source>
</evidence>
<evidence type="ECO:0000313" key="2">
    <source>
        <dbReference type="EMBL" id="GAM02230.1"/>
    </source>
</evidence>
<accession>A0A0A1W9T7</accession>
<gene>
    <name evidence="2" type="ORF">SP5_076_00120</name>
</gene>
<keyword evidence="1" id="KW-0812">Transmembrane</keyword>
<proteinExistence type="predicted"/>
<keyword evidence="3" id="KW-1185">Reference proteome</keyword>
<feature type="transmembrane region" description="Helical" evidence="1">
    <location>
        <begin position="36"/>
        <end position="54"/>
    </location>
</feature>
<dbReference type="RefSeq" id="WP_042490067.1">
    <property type="nucleotide sequence ID" value="NZ_BBPI01000076.1"/>
</dbReference>
<dbReference type="AlphaFoldDB" id="A0A0A1W9T7"/>
<sequence length="132" mass="13736">MVRPKAVILGERLSLFAILLLVVLAVIGWTDTVAQAGVAIAIIANGLLVGLFLLGTLLTTRFASRVGLGLLIVLTVLNMLGFLYQVSVGALAEGAFGVLTSVQAAASLVAVVMLTRPNALAWYRAMAEVSDV</sequence>
<keyword evidence="1" id="KW-0472">Membrane</keyword>
<dbReference type="EMBL" id="BBPI01000076">
    <property type="protein sequence ID" value="GAM02230.1"/>
    <property type="molecule type" value="Genomic_DNA"/>
</dbReference>